<name>A0A182V539_ANOME</name>
<dbReference type="GO" id="GO:0005829">
    <property type="term" value="C:cytosol"/>
    <property type="evidence" value="ECO:0007669"/>
    <property type="project" value="TreeGrafter"/>
</dbReference>
<accession>A0A182V539</accession>
<proteinExistence type="predicted"/>
<dbReference type="AlphaFoldDB" id="A0A182V539"/>
<evidence type="ECO:0000259" key="1">
    <source>
        <dbReference type="PROSITE" id="PS50097"/>
    </source>
</evidence>
<evidence type="ECO:0000313" key="3">
    <source>
        <dbReference type="Proteomes" id="UP000075903"/>
    </source>
</evidence>
<dbReference type="InterPro" id="IPR011333">
    <property type="entry name" value="SKP1/BTB/POZ_sf"/>
</dbReference>
<dbReference type="Gene3D" id="3.30.710.10">
    <property type="entry name" value="Potassium Channel Kv1.1, Chain A"/>
    <property type="match status" value="1"/>
</dbReference>
<evidence type="ECO:0000313" key="2">
    <source>
        <dbReference type="EnsemblMetazoa" id="AMEM009000-PA"/>
    </source>
</evidence>
<dbReference type="PANTHER" id="PTHR45774:SF9">
    <property type="entry name" value="LUTE, ISOFORM D"/>
    <property type="match status" value="1"/>
</dbReference>
<dbReference type="InterPro" id="IPR000210">
    <property type="entry name" value="BTB/POZ_dom"/>
</dbReference>
<dbReference type="EnsemblMetazoa" id="AMEM009000-RA">
    <property type="protein sequence ID" value="AMEM009000-PA"/>
    <property type="gene ID" value="AMEM009000"/>
</dbReference>
<reference evidence="2" key="1">
    <citation type="submission" date="2020-05" db="UniProtKB">
        <authorList>
            <consortium name="EnsemblMetazoa"/>
        </authorList>
    </citation>
    <scope>IDENTIFICATION</scope>
    <source>
        <strain evidence="2">MAF</strain>
    </source>
</reference>
<dbReference type="PANTHER" id="PTHR45774">
    <property type="entry name" value="BTB/POZ DOMAIN-CONTAINING"/>
    <property type="match status" value="1"/>
</dbReference>
<dbReference type="Proteomes" id="UP000075903">
    <property type="component" value="Unassembled WGS sequence"/>
</dbReference>
<dbReference type="VEuPathDB" id="VectorBase:AMEM21_008516"/>
<dbReference type="SMART" id="SM00225">
    <property type="entry name" value="BTB"/>
    <property type="match status" value="1"/>
</dbReference>
<keyword evidence="3" id="KW-1185">Reference proteome</keyword>
<sequence>MRLSTASPKTCRECRALLCNSVWSRVSLKTNKQTHTHIEKMATARPDGGAMIGAILNRALSYGSSDTISSRLEGMVNNEFCSDVTFIVGASKQRIHAHKLLLVMASEYFYVMFFGSFVEAEQHEVTLEDVEPDVFLVILRYMYCQQVELTFDNLRDIFDCAQRYMLRELHHQIGMFLQQQVKPTSALSIFSSNRYYGYAEVDDACLRLIRNNPLYYFNHVDFVSIDRESLHKIFASPSINCTDDQLGSALEIWEEANPFNNTDDLRELVNQTKRSYSCLKLLVFGQNMSEGFVGTADDLKLTVMSDNPLSLYGFGVYILSKANVVSVELKIYEEDIEISSDVFEFPNSSVSTVHVADLFFEEVIMTPRMNYRIAINTSPQCKQLLMRDPRIYHETIKFGIPYHPNDRKPIGVAHLYCKECTDDGKKD</sequence>
<protein>
    <submittedName>
        <fullName evidence="2">BTB domain-containing protein</fullName>
    </submittedName>
</protein>
<dbReference type="STRING" id="30066.A0A182V539"/>
<dbReference type="GO" id="GO:0022008">
    <property type="term" value="P:neurogenesis"/>
    <property type="evidence" value="ECO:0007669"/>
    <property type="project" value="TreeGrafter"/>
</dbReference>
<feature type="domain" description="BTB" evidence="1">
    <location>
        <begin position="82"/>
        <end position="151"/>
    </location>
</feature>
<organism evidence="2 3">
    <name type="scientific">Anopheles merus</name>
    <name type="common">Mosquito</name>
    <dbReference type="NCBI Taxonomy" id="30066"/>
    <lineage>
        <taxon>Eukaryota</taxon>
        <taxon>Metazoa</taxon>
        <taxon>Ecdysozoa</taxon>
        <taxon>Arthropoda</taxon>
        <taxon>Hexapoda</taxon>
        <taxon>Insecta</taxon>
        <taxon>Pterygota</taxon>
        <taxon>Neoptera</taxon>
        <taxon>Endopterygota</taxon>
        <taxon>Diptera</taxon>
        <taxon>Nematocera</taxon>
        <taxon>Culicoidea</taxon>
        <taxon>Culicidae</taxon>
        <taxon>Anophelinae</taxon>
        <taxon>Anopheles</taxon>
    </lineage>
</organism>
<dbReference type="VEuPathDB" id="VectorBase:AMEM009000"/>
<dbReference type="PROSITE" id="PS50097">
    <property type="entry name" value="BTB"/>
    <property type="match status" value="1"/>
</dbReference>
<dbReference type="SUPFAM" id="SSF54695">
    <property type="entry name" value="POZ domain"/>
    <property type="match status" value="1"/>
</dbReference>
<dbReference type="Pfam" id="PF00651">
    <property type="entry name" value="BTB"/>
    <property type="match status" value="1"/>
</dbReference>